<dbReference type="RefSeq" id="XP_053016963.1">
    <property type="nucleotide sequence ID" value="XM_053165808.1"/>
</dbReference>
<dbReference type="EMBL" id="CP110421">
    <property type="protein sequence ID" value="WAQ81408.1"/>
    <property type="molecule type" value="Genomic_DNA"/>
</dbReference>
<gene>
    <name evidence="1" type="ORF">PtA15_1A749</name>
</gene>
<proteinExistence type="predicted"/>
<evidence type="ECO:0000313" key="2">
    <source>
        <dbReference type="Proteomes" id="UP001164743"/>
    </source>
</evidence>
<protein>
    <submittedName>
        <fullName evidence="1">Uncharacterized protein</fullName>
    </submittedName>
</protein>
<dbReference type="GeneID" id="77806703"/>
<reference evidence="1" key="1">
    <citation type="submission" date="2022-10" db="EMBL/GenBank/DDBJ databases">
        <title>Puccinia triticina Genome sequencing and assembly.</title>
        <authorList>
            <person name="Li C."/>
        </authorList>
    </citation>
    <scope>NUCLEOTIDE SEQUENCE</scope>
    <source>
        <strain evidence="1">Pt15</strain>
    </source>
</reference>
<evidence type="ECO:0000313" key="1">
    <source>
        <dbReference type="EMBL" id="WAQ81408.1"/>
    </source>
</evidence>
<sequence>MPPKRSVWATDSTFHVSHTNTRTRTQLPRRTYINERAGLATAIETGRQYGMLPRSRRRIRARNIQLPPNPGSNAFRDGDNPGPLHTEDHHNVLQPARVHSRFHRLRLYAKARERRTEEWAQIENQAAATYMWCEAYSNNWTTGTFPQEPVPFDCSCSPEEISPCLVDLIDLQHELPRQVTRDFLSNLNDNTRDCITTPHVTHDPDLGAGSSAVQEPNREIDFFSTLGMHPKLNLSPSSGSWGRTLLRDDHTAAHSGTQRANAVALDNQIPATSTKKRKEDKIQNPPQTIDLLKNWRAHRLPDPSTNFDETQQQVVLGTKHVRNRALNELDGHRLTEISGQTAMYLGAREPLTTPVHDGNGINFLPPMPGSPVNFRQPVFARGTLLVPNPNLYKRLSMPTISSHRARQSDSASVQVAIRKTKRPINFADTHANKRQLTTLEMSRTDSTYEGSSLRPKPNNVVDSVVNPSSTNGLASRQKEIVTEPVRNPQPATALESLPSSTRNAHFRRLEFTHEVLETRSPLSEDKPIIDEIKAFNPTKKKLVIYENEYDDAFVLFGKCYELIRDKAQNFKAKYGKKTKKAAYLQDHFNKLRDNRTKWIDFWNQRAKLNLVNRVDPAPQSIKRMERLCLIFLFYVEMIDVVLPKSQGISFDEHPNCLEIAFNSFQRYWMKHKGPKMSNDHDSTLIWKILCTWIRKSGRHDVQENFLQDRYRRTIFQVFFNKLFCLSIENFNSKISKE</sequence>
<name>A0ABY7C922_9BASI</name>
<keyword evidence="2" id="KW-1185">Reference proteome</keyword>
<organism evidence="1 2">
    <name type="scientific">Puccinia triticina</name>
    <dbReference type="NCBI Taxonomy" id="208348"/>
    <lineage>
        <taxon>Eukaryota</taxon>
        <taxon>Fungi</taxon>
        <taxon>Dikarya</taxon>
        <taxon>Basidiomycota</taxon>
        <taxon>Pucciniomycotina</taxon>
        <taxon>Pucciniomycetes</taxon>
        <taxon>Pucciniales</taxon>
        <taxon>Pucciniaceae</taxon>
        <taxon>Puccinia</taxon>
    </lineage>
</organism>
<accession>A0ABY7C922</accession>
<dbReference type="Proteomes" id="UP001164743">
    <property type="component" value="Chromosome 1A"/>
</dbReference>